<gene>
    <name evidence="4" type="ORF">L9F63_013817</name>
</gene>
<dbReference type="SUPFAM" id="SSF48371">
    <property type="entry name" value="ARM repeat"/>
    <property type="match status" value="1"/>
</dbReference>
<comment type="caution">
    <text evidence="4">The sequence shown here is derived from an EMBL/GenBank/DDBJ whole genome shotgun (WGS) entry which is preliminary data.</text>
</comment>
<dbReference type="Pfam" id="PF14381">
    <property type="entry name" value="EDR1_CTR1_ARMC3_pept"/>
    <property type="match status" value="1"/>
</dbReference>
<name>A0AAD8A9F5_DIPPU</name>
<feature type="domain" description="EDR1/CTR1/ARMC3-like peptidase-like" evidence="3">
    <location>
        <begin position="574"/>
        <end position="675"/>
    </location>
</feature>
<proteinExistence type="predicted"/>
<evidence type="ECO:0000256" key="1">
    <source>
        <dbReference type="ARBA" id="ARBA00022737"/>
    </source>
</evidence>
<feature type="non-terminal residue" evidence="4">
    <location>
        <position position="787"/>
    </location>
</feature>
<dbReference type="InterPro" id="IPR052441">
    <property type="entry name" value="Armadillo-Ser/Thr_Kinase"/>
</dbReference>
<dbReference type="InterPro" id="IPR011989">
    <property type="entry name" value="ARM-like"/>
</dbReference>
<dbReference type="Proteomes" id="UP001233999">
    <property type="component" value="Unassembled WGS sequence"/>
</dbReference>
<dbReference type="InterPro" id="IPR016024">
    <property type="entry name" value="ARM-type_fold"/>
</dbReference>
<dbReference type="AlphaFoldDB" id="A0AAD8A9F5"/>
<dbReference type="EMBL" id="JASPKZ010002709">
    <property type="protein sequence ID" value="KAJ9594892.1"/>
    <property type="molecule type" value="Genomic_DNA"/>
</dbReference>
<evidence type="ECO:0000256" key="2">
    <source>
        <dbReference type="SAM" id="MobiDB-lite"/>
    </source>
</evidence>
<evidence type="ECO:0000259" key="3">
    <source>
        <dbReference type="Pfam" id="PF14381"/>
    </source>
</evidence>
<sequence>DEDLVIQEYASVFLAEMTRERYSCIKALEDPILDVLLTKMVSSDPDIQKNSLQILVNILDDPMCAQDISKSPDMDLKPLVAHILSDYPIIRFLALQALESLHVPEYEHLNQQFKKAGGVEIFMEVLENMEWKDLHKLVLKYVANCYREDEIKHLIAVSGPVILKSYMRRVKDFDLIEATLIVVAKMAAFEIGRKVLHEGKMELELYELMKLGKESILAVASQIMALMAQHYDCLEVIAKLNPLKDMINAITSETFTTTNRLIVTQALSELLRLDSRLCDVVMDENKHELLENLLCSPAEVIPVEMKVCLIACLKQLAYFIDIRNKMIEGNYINSLLCCFKDHDRSSLLLRVEACDALANVLSDNNGRVQFLSLNGVEHIMECLKDSYLKLNQAAATIIVVTSCDYEVIRAFIKAGALDWMLQEKEKITRYECPVWEAAIEAIFRCYLPIKFAYVNRLDPQDITEEGFYVARQVERPFIIIEELMKNEVSPIRPIYIANFRTEHKIISKISMSPSFKTGKISGKQRRSSMSLKKREGTSSSSSSRKIVSMTDKTDSALQETWIRDHYLYQYLENLKKKLRDVTQYQKDGSKSSMLEKMIQIVAQFVCDQMVGNDPNSKYDIHRQDLHLNELKVELCSNIIPLGYIRIGGYLERAMLFKVLADRVGLPCALVRGHYHRAWVEVAIPQTVHCEKLPSPTSTLSKSSSFLTTPSGLLLHHVGTQWLPQPEDEIEIEPQTSYIKKFTPNYMIKPNRIVDLMDDIGSLYPLNSFKAMQYCNKPQIYFMLCNEQ</sequence>
<feature type="region of interest" description="Disordered" evidence="2">
    <location>
        <begin position="516"/>
        <end position="549"/>
    </location>
</feature>
<keyword evidence="1" id="KW-0677">Repeat</keyword>
<protein>
    <recommendedName>
        <fullName evidence="3">EDR1/CTR1/ARMC3-like peptidase-like domain-containing protein</fullName>
    </recommendedName>
</protein>
<reference evidence="4" key="2">
    <citation type="submission" date="2023-05" db="EMBL/GenBank/DDBJ databases">
        <authorList>
            <person name="Fouks B."/>
        </authorList>
    </citation>
    <scope>NUCLEOTIDE SEQUENCE</scope>
    <source>
        <strain evidence="4">Stay&amp;Tobe</strain>
        <tissue evidence="4">Testes</tissue>
    </source>
</reference>
<dbReference type="InterPro" id="IPR055164">
    <property type="entry name" value="EDR1/CTR1/ARMC3-like_pept-like"/>
</dbReference>
<reference evidence="4" key="1">
    <citation type="journal article" date="2023" name="IScience">
        <title>Live-bearing cockroach genome reveals convergent evolutionary mechanisms linked to viviparity in insects and beyond.</title>
        <authorList>
            <person name="Fouks B."/>
            <person name="Harrison M.C."/>
            <person name="Mikhailova A.A."/>
            <person name="Marchal E."/>
            <person name="English S."/>
            <person name="Carruthers M."/>
            <person name="Jennings E.C."/>
            <person name="Chiamaka E.L."/>
            <person name="Frigard R.A."/>
            <person name="Pippel M."/>
            <person name="Attardo G.M."/>
            <person name="Benoit J.B."/>
            <person name="Bornberg-Bauer E."/>
            <person name="Tobe S.S."/>
        </authorList>
    </citation>
    <scope>NUCLEOTIDE SEQUENCE</scope>
    <source>
        <strain evidence="4">Stay&amp;Tobe</strain>
    </source>
</reference>
<dbReference type="Gene3D" id="1.25.10.10">
    <property type="entry name" value="Leucine-rich Repeat Variant"/>
    <property type="match status" value="2"/>
</dbReference>
<evidence type="ECO:0000313" key="4">
    <source>
        <dbReference type="EMBL" id="KAJ9594892.1"/>
    </source>
</evidence>
<evidence type="ECO:0000313" key="5">
    <source>
        <dbReference type="Proteomes" id="UP001233999"/>
    </source>
</evidence>
<dbReference type="PANTHER" id="PTHR46618:SF1">
    <property type="entry name" value="ARMADILLO REPEAT-CONTAINING PROTEIN 3"/>
    <property type="match status" value="1"/>
</dbReference>
<dbReference type="PANTHER" id="PTHR46618">
    <property type="entry name" value="ARMADILLO REPEAT-CONTAINING PROTEIN 3"/>
    <property type="match status" value="1"/>
</dbReference>
<organism evidence="4 5">
    <name type="scientific">Diploptera punctata</name>
    <name type="common">Pacific beetle cockroach</name>
    <dbReference type="NCBI Taxonomy" id="6984"/>
    <lineage>
        <taxon>Eukaryota</taxon>
        <taxon>Metazoa</taxon>
        <taxon>Ecdysozoa</taxon>
        <taxon>Arthropoda</taxon>
        <taxon>Hexapoda</taxon>
        <taxon>Insecta</taxon>
        <taxon>Pterygota</taxon>
        <taxon>Neoptera</taxon>
        <taxon>Polyneoptera</taxon>
        <taxon>Dictyoptera</taxon>
        <taxon>Blattodea</taxon>
        <taxon>Blaberoidea</taxon>
        <taxon>Blaberidae</taxon>
        <taxon>Diplopterinae</taxon>
        <taxon>Diploptera</taxon>
    </lineage>
</organism>
<keyword evidence="5" id="KW-1185">Reference proteome</keyword>
<accession>A0AAD8A9F5</accession>